<feature type="region of interest" description="Disordered" evidence="1">
    <location>
        <begin position="101"/>
        <end position="121"/>
    </location>
</feature>
<feature type="region of interest" description="Disordered" evidence="1">
    <location>
        <begin position="1"/>
        <end position="26"/>
    </location>
</feature>
<feature type="compositionally biased region" description="Basic residues" evidence="1">
    <location>
        <begin position="104"/>
        <end position="115"/>
    </location>
</feature>
<evidence type="ECO:0000256" key="1">
    <source>
        <dbReference type="SAM" id="MobiDB-lite"/>
    </source>
</evidence>
<evidence type="ECO:0000313" key="3">
    <source>
        <dbReference type="Proteomes" id="UP000762676"/>
    </source>
</evidence>
<accession>A0AAV4IX95</accession>
<dbReference type="Proteomes" id="UP000762676">
    <property type="component" value="Unassembled WGS sequence"/>
</dbReference>
<dbReference type="AlphaFoldDB" id="A0AAV4IX95"/>
<evidence type="ECO:0000313" key="2">
    <source>
        <dbReference type="EMBL" id="GFS15179.1"/>
    </source>
</evidence>
<feature type="compositionally biased region" description="Basic and acidic residues" evidence="1">
    <location>
        <begin position="1"/>
        <end position="22"/>
    </location>
</feature>
<organism evidence="2 3">
    <name type="scientific">Elysia marginata</name>
    <dbReference type="NCBI Taxonomy" id="1093978"/>
    <lineage>
        <taxon>Eukaryota</taxon>
        <taxon>Metazoa</taxon>
        <taxon>Spiralia</taxon>
        <taxon>Lophotrochozoa</taxon>
        <taxon>Mollusca</taxon>
        <taxon>Gastropoda</taxon>
        <taxon>Heterobranchia</taxon>
        <taxon>Euthyneura</taxon>
        <taxon>Panpulmonata</taxon>
        <taxon>Sacoglossa</taxon>
        <taxon>Placobranchoidea</taxon>
        <taxon>Plakobranchidae</taxon>
        <taxon>Elysia</taxon>
    </lineage>
</organism>
<comment type="caution">
    <text evidence="2">The sequence shown here is derived from an EMBL/GenBank/DDBJ whole genome shotgun (WGS) entry which is preliminary data.</text>
</comment>
<sequence>MFERKKNIDTQKVSLPEEKDKPTSILGIPKRGHVSVAIKSCVNPSLCKYLGQGLLRIVVLDLGVSNSLSALVALSWIDSEDTRPETKQASQGVRLQTMRGVRPQTKRGVRLQTKRGLKEVE</sequence>
<name>A0AAV4IX95_9GAST</name>
<dbReference type="EMBL" id="BMAT01013547">
    <property type="protein sequence ID" value="GFS15179.1"/>
    <property type="molecule type" value="Genomic_DNA"/>
</dbReference>
<keyword evidence="3" id="KW-1185">Reference proteome</keyword>
<proteinExistence type="predicted"/>
<protein>
    <submittedName>
        <fullName evidence="2">Uncharacterized protein</fullName>
    </submittedName>
</protein>
<gene>
    <name evidence="2" type="ORF">ElyMa_006765000</name>
</gene>
<reference evidence="2 3" key="1">
    <citation type="journal article" date="2021" name="Elife">
        <title>Chloroplast acquisition without the gene transfer in kleptoplastic sea slugs, Plakobranchus ocellatus.</title>
        <authorList>
            <person name="Maeda T."/>
            <person name="Takahashi S."/>
            <person name="Yoshida T."/>
            <person name="Shimamura S."/>
            <person name="Takaki Y."/>
            <person name="Nagai Y."/>
            <person name="Toyoda A."/>
            <person name="Suzuki Y."/>
            <person name="Arimoto A."/>
            <person name="Ishii H."/>
            <person name="Satoh N."/>
            <person name="Nishiyama T."/>
            <person name="Hasebe M."/>
            <person name="Maruyama T."/>
            <person name="Minagawa J."/>
            <person name="Obokata J."/>
            <person name="Shigenobu S."/>
        </authorList>
    </citation>
    <scope>NUCLEOTIDE SEQUENCE [LARGE SCALE GENOMIC DNA]</scope>
</reference>